<dbReference type="Proteomes" id="UP000076881">
    <property type="component" value="Unassembled WGS sequence"/>
</dbReference>
<organism evidence="2 3">
    <name type="scientific">Akanthomyces lecanii RCEF 1005</name>
    <dbReference type="NCBI Taxonomy" id="1081108"/>
    <lineage>
        <taxon>Eukaryota</taxon>
        <taxon>Fungi</taxon>
        <taxon>Dikarya</taxon>
        <taxon>Ascomycota</taxon>
        <taxon>Pezizomycotina</taxon>
        <taxon>Sordariomycetes</taxon>
        <taxon>Hypocreomycetidae</taxon>
        <taxon>Hypocreales</taxon>
        <taxon>Cordycipitaceae</taxon>
        <taxon>Akanthomyces</taxon>
        <taxon>Cordyceps confragosa</taxon>
    </lineage>
</organism>
<dbReference type="EMBL" id="AZHF01000003">
    <property type="protein sequence ID" value="OAA78160.1"/>
    <property type="molecule type" value="Genomic_DNA"/>
</dbReference>
<sequence length="139" mass="15518">MEMPIVSAMVEGYAEWTALPDAKYRAGQELAPSHHDHDNPGAGQHNHGGQERRKLGKERETDASLKGRKVPRRRKATAAIYDMRASRFPPSDPAVCMHASYFSPRPQLQSTQKTTHLDLVHGAATNMDVQPKPSVFEYI</sequence>
<name>A0A168HS18_CORDF</name>
<comment type="caution">
    <text evidence="2">The sequence shown here is derived from an EMBL/GenBank/DDBJ whole genome shotgun (WGS) entry which is preliminary data.</text>
</comment>
<feature type="compositionally biased region" description="Basic and acidic residues" evidence="1">
    <location>
        <begin position="25"/>
        <end position="39"/>
    </location>
</feature>
<feature type="compositionally biased region" description="Basic and acidic residues" evidence="1">
    <location>
        <begin position="48"/>
        <end position="65"/>
    </location>
</feature>
<feature type="compositionally biased region" description="Basic residues" evidence="1">
    <location>
        <begin position="66"/>
        <end position="75"/>
    </location>
</feature>
<accession>A0A168HS18</accession>
<evidence type="ECO:0000313" key="2">
    <source>
        <dbReference type="EMBL" id="OAA78160.1"/>
    </source>
</evidence>
<keyword evidence="3" id="KW-1185">Reference proteome</keyword>
<proteinExistence type="predicted"/>
<evidence type="ECO:0000256" key="1">
    <source>
        <dbReference type="SAM" id="MobiDB-lite"/>
    </source>
</evidence>
<protein>
    <submittedName>
        <fullName evidence="2">Uncharacterized protein</fullName>
    </submittedName>
</protein>
<reference evidence="2 3" key="1">
    <citation type="journal article" date="2016" name="Genome Biol. Evol.">
        <title>Divergent and convergent evolution of fungal pathogenicity.</title>
        <authorList>
            <person name="Shang Y."/>
            <person name="Xiao G."/>
            <person name="Zheng P."/>
            <person name="Cen K."/>
            <person name="Zhan S."/>
            <person name="Wang C."/>
        </authorList>
    </citation>
    <scope>NUCLEOTIDE SEQUENCE [LARGE SCALE GENOMIC DNA]</scope>
    <source>
        <strain evidence="2 3">RCEF 1005</strain>
    </source>
</reference>
<evidence type="ECO:0000313" key="3">
    <source>
        <dbReference type="Proteomes" id="UP000076881"/>
    </source>
</evidence>
<dbReference type="AlphaFoldDB" id="A0A168HS18"/>
<gene>
    <name evidence="2" type="ORF">LEL_04983</name>
</gene>
<feature type="region of interest" description="Disordered" evidence="1">
    <location>
        <begin position="25"/>
        <end position="75"/>
    </location>
</feature>